<reference evidence="2 3" key="1">
    <citation type="submission" date="2021-03" db="EMBL/GenBank/DDBJ databases">
        <title>Fibrella sp. HMF5405 genome sequencing and assembly.</title>
        <authorList>
            <person name="Kang H."/>
            <person name="Kim H."/>
            <person name="Bae S."/>
            <person name="Joh K."/>
        </authorList>
    </citation>
    <scope>NUCLEOTIDE SEQUENCE [LARGE SCALE GENOMIC DNA]</scope>
    <source>
        <strain evidence="2 3">HMF5405</strain>
    </source>
</reference>
<dbReference type="EMBL" id="JAFMYW010000001">
    <property type="protein sequence ID" value="MBO0947178.1"/>
    <property type="molecule type" value="Genomic_DNA"/>
</dbReference>
<evidence type="ECO:0000256" key="1">
    <source>
        <dbReference type="SAM" id="Phobius"/>
    </source>
</evidence>
<proteinExistence type="predicted"/>
<evidence type="ECO:0008006" key="4">
    <source>
        <dbReference type="Google" id="ProtNLM"/>
    </source>
</evidence>
<evidence type="ECO:0000313" key="3">
    <source>
        <dbReference type="Proteomes" id="UP000664628"/>
    </source>
</evidence>
<sequence>MRTTRLVIICVLSVLLLNEPILSIADRPVLVGGVPVLFVYVLSVWAVTIGLSAWVLHTTRHTDESEQAHE</sequence>
<dbReference type="Proteomes" id="UP000664628">
    <property type="component" value="Unassembled WGS sequence"/>
</dbReference>
<dbReference type="RefSeq" id="WP_207327097.1">
    <property type="nucleotide sequence ID" value="NZ_JAFMYW010000001.1"/>
</dbReference>
<keyword evidence="3" id="KW-1185">Reference proteome</keyword>
<name>A0ABS3JB24_9BACT</name>
<comment type="caution">
    <text evidence="2">The sequence shown here is derived from an EMBL/GenBank/DDBJ whole genome shotgun (WGS) entry which is preliminary data.</text>
</comment>
<protein>
    <recommendedName>
        <fullName evidence="4">DUF3311 domain-containing protein</fullName>
    </recommendedName>
</protein>
<gene>
    <name evidence="2" type="ORF">J2I46_01190</name>
</gene>
<feature type="transmembrane region" description="Helical" evidence="1">
    <location>
        <begin position="35"/>
        <end position="56"/>
    </location>
</feature>
<evidence type="ECO:0000313" key="2">
    <source>
        <dbReference type="EMBL" id="MBO0947178.1"/>
    </source>
</evidence>
<keyword evidence="1" id="KW-1133">Transmembrane helix</keyword>
<accession>A0ABS3JB24</accession>
<keyword evidence="1" id="KW-0812">Transmembrane</keyword>
<organism evidence="2 3">
    <name type="scientific">Fibrella forsythiae</name>
    <dbReference type="NCBI Taxonomy" id="2817061"/>
    <lineage>
        <taxon>Bacteria</taxon>
        <taxon>Pseudomonadati</taxon>
        <taxon>Bacteroidota</taxon>
        <taxon>Cytophagia</taxon>
        <taxon>Cytophagales</taxon>
        <taxon>Spirosomataceae</taxon>
        <taxon>Fibrella</taxon>
    </lineage>
</organism>
<keyword evidence="1" id="KW-0472">Membrane</keyword>